<dbReference type="AlphaFoldDB" id="A0A9D6Z356"/>
<proteinExistence type="predicted"/>
<sequence length="89" mass="9909">MSSHTIMNPDGGVDMGHVMSQSDPNERLLERILSRENMQAAWKRVKANKGAAGVDGMSIEAFPAFARDEWSQGYRIAADFDLSKFFDTV</sequence>
<evidence type="ECO:0008006" key="4">
    <source>
        <dbReference type="Google" id="ProtNLM"/>
    </source>
</evidence>
<feature type="region of interest" description="Disordered" evidence="1">
    <location>
        <begin position="1"/>
        <end position="20"/>
    </location>
</feature>
<evidence type="ECO:0000256" key="1">
    <source>
        <dbReference type="SAM" id="MobiDB-lite"/>
    </source>
</evidence>
<dbReference type="Proteomes" id="UP000807825">
    <property type="component" value="Unassembled WGS sequence"/>
</dbReference>
<gene>
    <name evidence="2" type="ORF">HY912_07215</name>
</gene>
<comment type="caution">
    <text evidence="2">The sequence shown here is derived from an EMBL/GenBank/DDBJ whole genome shotgun (WGS) entry which is preliminary data.</text>
</comment>
<dbReference type="EMBL" id="JACRDE010000198">
    <property type="protein sequence ID" value="MBI5249267.1"/>
    <property type="molecule type" value="Genomic_DNA"/>
</dbReference>
<feature type="non-terminal residue" evidence="2">
    <location>
        <position position="89"/>
    </location>
</feature>
<reference evidence="2" key="1">
    <citation type="submission" date="2020-07" db="EMBL/GenBank/DDBJ databases">
        <title>Huge and variable diversity of episymbiotic CPR bacteria and DPANN archaea in groundwater ecosystems.</title>
        <authorList>
            <person name="He C.Y."/>
            <person name="Keren R."/>
            <person name="Whittaker M."/>
            <person name="Farag I.F."/>
            <person name="Doudna J."/>
            <person name="Cate J.H.D."/>
            <person name="Banfield J.F."/>
        </authorList>
    </citation>
    <scope>NUCLEOTIDE SEQUENCE</scope>
    <source>
        <strain evidence="2">NC_groundwater_1664_Pr3_B-0.1um_52_9</strain>
    </source>
</reference>
<name>A0A9D6Z356_9BACT</name>
<accession>A0A9D6Z356</accession>
<evidence type="ECO:0000313" key="3">
    <source>
        <dbReference type="Proteomes" id="UP000807825"/>
    </source>
</evidence>
<organism evidence="2 3">
    <name type="scientific">Desulfomonile tiedjei</name>
    <dbReference type="NCBI Taxonomy" id="2358"/>
    <lineage>
        <taxon>Bacteria</taxon>
        <taxon>Pseudomonadati</taxon>
        <taxon>Thermodesulfobacteriota</taxon>
        <taxon>Desulfomonilia</taxon>
        <taxon>Desulfomonilales</taxon>
        <taxon>Desulfomonilaceae</taxon>
        <taxon>Desulfomonile</taxon>
    </lineage>
</organism>
<protein>
    <recommendedName>
        <fullName evidence="4">Group II intron reverse transcriptase/maturase</fullName>
    </recommendedName>
</protein>
<evidence type="ECO:0000313" key="2">
    <source>
        <dbReference type="EMBL" id="MBI5249267.1"/>
    </source>
</evidence>